<reference evidence="1" key="1">
    <citation type="submission" date="2021-06" db="EMBL/GenBank/DDBJ databases">
        <authorList>
            <person name="Kallberg Y."/>
            <person name="Tangrot J."/>
            <person name="Rosling A."/>
        </authorList>
    </citation>
    <scope>NUCLEOTIDE SEQUENCE</scope>
    <source>
        <strain evidence="1">UK204</strain>
    </source>
</reference>
<dbReference type="Proteomes" id="UP000789570">
    <property type="component" value="Unassembled WGS sequence"/>
</dbReference>
<evidence type="ECO:0000313" key="1">
    <source>
        <dbReference type="EMBL" id="CAG8683185.1"/>
    </source>
</evidence>
<proteinExistence type="predicted"/>
<organism evidence="1 2">
    <name type="scientific">Funneliformis caledonium</name>
    <dbReference type="NCBI Taxonomy" id="1117310"/>
    <lineage>
        <taxon>Eukaryota</taxon>
        <taxon>Fungi</taxon>
        <taxon>Fungi incertae sedis</taxon>
        <taxon>Mucoromycota</taxon>
        <taxon>Glomeromycotina</taxon>
        <taxon>Glomeromycetes</taxon>
        <taxon>Glomerales</taxon>
        <taxon>Glomeraceae</taxon>
        <taxon>Funneliformis</taxon>
    </lineage>
</organism>
<dbReference type="Pfam" id="PF10306">
    <property type="entry name" value="FLILHELTA"/>
    <property type="match status" value="1"/>
</dbReference>
<name>A0A9N9ENH7_9GLOM</name>
<gene>
    <name evidence="1" type="ORF">FCALED_LOCUS12609</name>
</gene>
<dbReference type="GO" id="GO:0005739">
    <property type="term" value="C:mitochondrion"/>
    <property type="evidence" value="ECO:0007669"/>
    <property type="project" value="TreeGrafter"/>
</dbReference>
<dbReference type="AlphaFoldDB" id="A0A9N9ENH7"/>
<sequence>MKYITEWRFLGFCHCTIYTRSCSQITNRNSVNILTNRNKEQKRTRVKENMSLKKTRNFRILNQNKLSIHAIRLYDSNPNSLTNSFLIRRKLTTSKQTTSTQTETLKGWRKYAAQFRSKPGSYITSFAILHELTAIIPIPLVYIFLSTTGIQIPFPQQVLDEGNKFINKVVTYYGYPPFENGSKIALNAATSYAVVKAIMPLRIAACVWMTPWTAERIIGPIMGTFKRIVGKK</sequence>
<accession>A0A9N9ENH7</accession>
<evidence type="ECO:0000313" key="2">
    <source>
        <dbReference type="Proteomes" id="UP000789570"/>
    </source>
</evidence>
<dbReference type="OrthoDB" id="5580261at2759"/>
<protein>
    <submittedName>
        <fullName evidence="1">12614_t:CDS:1</fullName>
    </submittedName>
</protein>
<dbReference type="EMBL" id="CAJVPQ010006310">
    <property type="protein sequence ID" value="CAG8683185.1"/>
    <property type="molecule type" value="Genomic_DNA"/>
</dbReference>
<dbReference type="PANTHER" id="PTHR28002:SF1">
    <property type="entry name" value="MIOREX COMPLEX COMPONENT 11"/>
    <property type="match status" value="1"/>
</dbReference>
<keyword evidence="2" id="KW-1185">Reference proteome</keyword>
<dbReference type="InterPro" id="IPR018811">
    <property type="entry name" value="MRX11"/>
</dbReference>
<comment type="caution">
    <text evidence="1">The sequence shown here is derived from an EMBL/GenBank/DDBJ whole genome shotgun (WGS) entry which is preliminary data.</text>
</comment>
<dbReference type="PANTHER" id="PTHR28002">
    <property type="entry name" value="MIOREX COMPLEX COMPONENT 11"/>
    <property type="match status" value="1"/>
</dbReference>